<feature type="transmembrane region" description="Helical" evidence="2">
    <location>
        <begin position="45"/>
        <end position="63"/>
    </location>
</feature>
<reference evidence="4" key="1">
    <citation type="submission" date="2016-10" db="EMBL/GenBank/DDBJ databases">
        <authorList>
            <person name="Varghese N."/>
            <person name="Submissions S."/>
        </authorList>
    </citation>
    <scope>NUCLEOTIDE SEQUENCE [LARGE SCALE GENOMIC DNA]</scope>
    <source>
        <strain evidence="4">CGMCC 4.3147</strain>
    </source>
</reference>
<dbReference type="Proteomes" id="UP000198662">
    <property type="component" value="Unassembled WGS sequence"/>
</dbReference>
<dbReference type="InterPro" id="IPR013783">
    <property type="entry name" value="Ig-like_fold"/>
</dbReference>
<dbReference type="EMBL" id="FNGF01000005">
    <property type="protein sequence ID" value="SDL40035.1"/>
    <property type="molecule type" value="Genomic_DNA"/>
</dbReference>
<evidence type="ECO:0000256" key="2">
    <source>
        <dbReference type="SAM" id="Phobius"/>
    </source>
</evidence>
<name>A0A1G9JS42_9ACTN</name>
<evidence type="ECO:0000256" key="1">
    <source>
        <dbReference type="SAM" id="MobiDB-lite"/>
    </source>
</evidence>
<keyword evidence="2" id="KW-0812">Transmembrane</keyword>
<dbReference type="GO" id="GO:0005975">
    <property type="term" value="P:carbohydrate metabolic process"/>
    <property type="evidence" value="ECO:0007669"/>
    <property type="project" value="UniProtKB-ARBA"/>
</dbReference>
<dbReference type="AlphaFoldDB" id="A0A1G9JS42"/>
<sequence>MSTPDDTLFEEAFADFAHAAELMVDPVDSAVIHGRVRRRRTTKGAMAAALAALVVAVPAAWWLQESNGQEVDPPPADDTTAVTTEAETSPEEAGGGTNSVPDGQATGGDDLVLPTFTDLVGAEIELPEFFPGAGELNDACPVAPATITDAAGSAYGDGKIRLLKVVQTTLEEDGPVEAVALFGCTPGDALVTQAVSVAGDGEGGWEATEAVALGDTNEFPLLDIAPAAVTGVLLLVPEPHGTDQSGPLDYDIYRYRTGADLEDVTDTAYLWGITDLAVEVEKRDNGDGTWTAEATVTNAGDHESQAFTLSLCADPALAVDGLDGLPACTEAREPTAEYEALAPGETVRAEWTVTPAPFDEWSGDAQAGGAYFDVSVDMRAYGSDAFAFDYDNSNDYGAMALIADDVAETP</sequence>
<organism evidence="3 4">
    <name type="scientific">Glycomyces sambucus</name>
    <dbReference type="NCBI Taxonomy" id="380244"/>
    <lineage>
        <taxon>Bacteria</taxon>
        <taxon>Bacillati</taxon>
        <taxon>Actinomycetota</taxon>
        <taxon>Actinomycetes</taxon>
        <taxon>Glycomycetales</taxon>
        <taxon>Glycomycetaceae</taxon>
        <taxon>Glycomyces</taxon>
    </lineage>
</organism>
<gene>
    <name evidence="3" type="ORF">SAMN05216298_3819</name>
</gene>
<dbReference type="STRING" id="380244.SAMN05216298_3819"/>
<dbReference type="RefSeq" id="WP_091052618.1">
    <property type="nucleotide sequence ID" value="NZ_FNGF01000005.1"/>
</dbReference>
<evidence type="ECO:0000313" key="4">
    <source>
        <dbReference type="Proteomes" id="UP000198662"/>
    </source>
</evidence>
<protein>
    <submittedName>
        <fullName evidence="3">Uncharacterized protein</fullName>
    </submittedName>
</protein>
<keyword evidence="2" id="KW-0472">Membrane</keyword>
<accession>A0A1G9JS42</accession>
<dbReference type="Gene3D" id="2.60.40.10">
    <property type="entry name" value="Immunoglobulins"/>
    <property type="match status" value="1"/>
</dbReference>
<feature type="compositionally biased region" description="Low complexity" evidence="1">
    <location>
        <begin position="77"/>
        <end position="87"/>
    </location>
</feature>
<feature type="region of interest" description="Disordered" evidence="1">
    <location>
        <begin position="66"/>
        <end position="108"/>
    </location>
</feature>
<proteinExistence type="predicted"/>
<dbReference type="OrthoDB" id="5174058at2"/>
<evidence type="ECO:0000313" key="3">
    <source>
        <dbReference type="EMBL" id="SDL40035.1"/>
    </source>
</evidence>
<keyword evidence="2" id="KW-1133">Transmembrane helix</keyword>
<keyword evidence="4" id="KW-1185">Reference proteome</keyword>